<evidence type="ECO:0000256" key="1">
    <source>
        <dbReference type="SAM" id="MobiDB-lite"/>
    </source>
</evidence>
<feature type="compositionally biased region" description="Polar residues" evidence="1">
    <location>
        <begin position="34"/>
        <end position="55"/>
    </location>
</feature>
<feature type="region of interest" description="Disordered" evidence="1">
    <location>
        <begin position="1"/>
        <end position="59"/>
    </location>
</feature>
<proteinExistence type="predicted"/>
<protein>
    <submittedName>
        <fullName evidence="3">Uncharacterized protein</fullName>
    </submittedName>
</protein>
<feature type="compositionally biased region" description="Low complexity" evidence="1">
    <location>
        <begin position="11"/>
        <end position="27"/>
    </location>
</feature>
<feature type="transmembrane region" description="Helical" evidence="2">
    <location>
        <begin position="67"/>
        <end position="87"/>
    </location>
</feature>
<keyword evidence="2" id="KW-0472">Membrane</keyword>
<keyword evidence="4" id="KW-1185">Reference proteome</keyword>
<dbReference type="EMBL" id="BMJG01000017">
    <property type="protein sequence ID" value="GGC47769.1"/>
    <property type="molecule type" value="Genomic_DNA"/>
</dbReference>
<comment type="caution">
    <text evidence="3">The sequence shown here is derived from an EMBL/GenBank/DDBJ whole genome shotgun (WGS) entry which is preliminary data.</text>
</comment>
<evidence type="ECO:0000256" key="2">
    <source>
        <dbReference type="SAM" id="Phobius"/>
    </source>
</evidence>
<reference evidence="4" key="1">
    <citation type="journal article" date="2019" name="Int. J. Syst. Evol. Microbiol.">
        <title>The Global Catalogue of Microorganisms (GCM) 10K type strain sequencing project: providing services to taxonomists for standard genome sequencing and annotation.</title>
        <authorList>
            <consortium name="The Broad Institute Genomics Platform"/>
            <consortium name="The Broad Institute Genome Sequencing Center for Infectious Disease"/>
            <person name="Wu L."/>
            <person name="Ma J."/>
        </authorList>
    </citation>
    <scope>NUCLEOTIDE SEQUENCE [LARGE SCALE GENOMIC DNA]</scope>
    <source>
        <strain evidence="4">CGMCC 1.15472</strain>
    </source>
</reference>
<organism evidence="3 4">
    <name type="scientific">Brevibacterium sediminis</name>
    <dbReference type="NCBI Taxonomy" id="1857024"/>
    <lineage>
        <taxon>Bacteria</taxon>
        <taxon>Bacillati</taxon>
        <taxon>Actinomycetota</taxon>
        <taxon>Actinomycetes</taxon>
        <taxon>Micrococcales</taxon>
        <taxon>Brevibacteriaceae</taxon>
        <taxon>Brevibacterium</taxon>
    </lineage>
</organism>
<evidence type="ECO:0000313" key="4">
    <source>
        <dbReference type="Proteomes" id="UP000632322"/>
    </source>
</evidence>
<keyword evidence="2" id="KW-1133">Transmembrane helix</keyword>
<evidence type="ECO:0000313" key="3">
    <source>
        <dbReference type="EMBL" id="GGC47769.1"/>
    </source>
</evidence>
<keyword evidence="2" id="KW-0812">Transmembrane</keyword>
<accession>A0ABQ1MVI7</accession>
<sequence length="206" mass="22182">MEEKKRRLLTSQDPAAQGPDPAASSASRTGEPGSDQSASDESATDVATSTGTPNPATRVKPLSKVSVGWRIVVPAIAFVILTCGQFLNTNDFFPLGSLTQYATAKDLNGTVNSTCIEAQFPGEDEPRRLGFNAATVGIERGDVESQLDRVIAHPELLQSMADSYIRLHPDEPKPETMILCRTTTQLKNGLAVGEPEQTTLAKWEVR</sequence>
<name>A0ABQ1MVI7_9MICO</name>
<dbReference type="RefSeq" id="WP_181272271.1">
    <property type="nucleotide sequence ID" value="NZ_BMJG01000017.1"/>
</dbReference>
<dbReference type="Proteomes" id="UP000632322">
    <property type="component" value="Unassembled WGS sequence"/>
</dbReference>
<gene>
    <name evidence="3" type="ORF">GCM10010974_32630</name>
</gene>